<dbReference type="EnsemblFungi" id="EJT71522">
    <property type="protein sequence ID" value="EJT71522"/>
    <property type="gene ID" value="GGTG_10779"/>
</dbReference>
<dbReference type="Proteomes" id="UP000006039">
    <property type="component" value="Unassembled WGS sequence"/>
</dbReference>
<feature type="region of interest" description="Disordered" evidence="1">
    <location>
        <begin position="31"/>
        <end position="64"/>
    </location>
</feature>
<reference evidence="3" key="4">
    <citation type="journal article" date="2015" name="G3 (Bethesda)">
        <title>Genome sequences of three phytopathogenic species of the Magnaporthaceae family of fungi.</title>
        <authorList>
            <person name="Okagaki L.H."/>
            <person name="Nunes C.C."/>
            <person name="Sailsbery J."/>
            <person name="Clay B."/>
            <person name="Brown D."/>
            <person name="John T."/>
            <person name="Oh Y."/>
            <person name="Young N."/>
            <person name="Fitzgerald M."/>
            <person name="Haas B.J."/>
            <person name="Zeng Q."/>
            <person name="Young S."/>
            <person name="Adiconis X."/>
            <person name="Fan L."/>
            <person name="Levin J.Z."/>
            <person name="Mitchell T.K."/>
            <person name="Okubara P.A."/>
            <person name="Farman M.L."/>
            <person name="Kohn L.M."/>
            <person name="Birren B."/>
            <person name="Ma L.-J."/>
            <person name="Dean R.A."/>
        </authorList>
    </citation>
    <scope>NUCLEOTIDE SEQUENCE</scope>
    <source>
        <strain evidence="3">R3-111a-1</strain>
    </source>
</reference>
<gene>
    <name evidence="3" type="primary">20351237</name>
    <name evidence="2" type="ORF">GGTG_10779</name>
</gene>
<dbReference type="GeneID" id="20351237"/>
<keyword evidence="4" id="KW-1185">Reference proteome</keyword>
<dbReference type="HOGENOM" id="CLU_2867778_0_0_1"/>
<evidence type="ECO:0000313" key="3">
    <source>
        <dbReference type="EnsemblFungi" id="EJT71522"/>
    </source>
</evidence>
<evidence type="ECO:0000313" key="2">
    <source>
        <dbReference type="EMBL" id="EJT71522.1"/>
    </source>
</evidence>
<name>J3PBA6_GAET3</name>
<sequence length="64" mass="6649">MSVLSEEAGYRIGSLAGSHFQAAGALGGDEGAPLGGWERTPCPRAEMDWSGLGMSPFGGSERHR</sequence>
<reference evidence="2" key="2">
    <citation type="submission" date="2010-07" db="EMBL/GenBank/DDBJ databases">
        <authorList>
            <consortium name="The Broad Institute Genome Sequencing Platform"/>
            <consortium name="Broad Institute Genome Sequencing Center for Infectious Disease"/>
            <person name="Ma L.-J."/>
            <person name="Dead R."/>
            <person name="Young S."/>
            <person name="Zeng Q."/>
            <person name="Koehrsen M."/>
            <person name="Alvarado L."/>
            <person name="Berlin A."/>
            <person name="Chapman S.B."/>
            <person name="Chen Z."/>
            <person name="Freedman E."/>
            <person name="Gellesch M."/>
            <person name="Goldberg J."/>
            <person name="Griggs A."/>
            <person name="Gujja S."/>
            <person name="Heilman E.R."/>
            <person name="Heiman D."/>
            <person name="Hepburn T."/>
            <person name="Howarth C."/>
            <person name="Jen D."/>
            <person name="Larson L."/>
            <person name="Mehta T."/>
            <person name="Neiman D."/>
            <person name="Pearson M."/>
            <person name="Roberts A."/>
            <person name="Saif S."/>
            <person name="Shea T."/>
            <person name="Shenoy N."/>
            <person name="Sisk P."/>
            <person name="Stolte C."/>
            <person name="Sykes S."/>
            <person name="Walk T."/>
            <person name="White J."/>
            <person name="Yandava C."/>
            <person name="Haas B."/>
            <person name="Nusbaum C."/>
            <person name="Birren B."/>
        </authorList>
    </citation>
    <scope>NUCLEOTIDE SEQUENCE</scope>
    <source>
        <strain evidence="2">R3-111a-1</strain>
    </source>
</reference>
<organism evidence="2">
    <name type="scientific">Gaeumannomyces tritici (strain R3-111a-1)</name>
    <name type="common">Wheat and barley take-all root rot fungus</name>
    <name type="synonym">Gaeumannomyces graminis var. tritici</name>
    <dbReference type="NCBI Taxonomy" id="644352"/>
    <lineage>
        <taxon>Eukaryota</taxon>
        <taxon>Fungi</taxon>
        <taxon>Dikarya</taxon>
        <taxon>Ascomycota</taxon>
        <taxon>Pezizomycotina</taxon>
        <taxon>Sordariomycetes</taxon>
        <taxon>Sordariomycetidae</taxon>
        <taxon>Magnaporthales</taxon>
        <taxon>Magnaporthaceae</taxon>
        <taxon>Gaeumannomyces</taxon>
    </lineage>
</organism>
<dbReference type="EMBL" id="GL385400">
    <property type="protein sequence ID" value="EJT71522.1"/>
    <property type="molecule type" value="Genomic_DNA"/>
</dbReference>
<dbReference type="AlphaFoldDB" id="J3PBA6"/>
<reference evidence="3" key="5">
    <citation type="submission" date="2018-04" db="UniProtKB">
        <authorList>
            <consortium name="EnsemblFungi"/>
        </authorList>
    </citation>
    <scope>IDENTIFICATION</scope>
    <source>
        <strain evidence="3">R3-111a-1</strain>
    </source>
</reference>
<dbReference type="VEuPathDB" id="FungiDB:GGTG_10779"/>
<protein>
    <submittedName>
        <fullName evidence="2 3">Uncharacterized protein</fullName>
    </submittedName>
</protein>
<dbReference type="RefSeq" id="XP_009226919.1">
    <property type="nucleotide sequence ID" value="XM_009228655.1"/>
</dbReference>
<reference evidence="4" key="1">
    <citation type="submission" date="2010-07" db="EMBL/GenBank/DDBJ databases">
        <title>The genome sequence of Gaeumannomyces graminis var. tritici strain R3-111a-1.</title>
        <authorList>
            <consortium name="The Broad Institute Genome Sequencing Platform"/>
            <person name="Ma L.-J."/>
            <person name="Dead R."/>
            <person name="Young S."/>
            <person name="Zeng Q."/>
            <person name="Koehrsen M."/>
            <person name="Alvarado L."/>
            <person name="Berlin A."/>
            <person name="Chapman S.B."/>
            <person name="Chen Z."/>
            <person name="Freedman E."/>
            <person name="Gellesch M."/>
            <person name="Goldberg J."/>
            <person name="Griggs A."/>
            <person name="Gujja S."/>
            <person name="Heilman E.R."/>
            <person name="Heiman D."/>
            <person name="Hepburn T."/>
            <person name="Howarth C."/>
            <person name="Jen D."/>
            <person name="Larson L."/>
            <person name="Mehta T."/>
            <person name="Neiman D."/>
            <person name="Pearson M."/>
            <person name="Roberts A."/>
            <person name="Saif S."/>
            <person name="Shea T."/>
            <person name="Shenoy N."/>
            <person name="Sisk P."/>
            <person name="Stolte C."/>
            <person name="Sykes S."/>
            <person name="Walk T."/>
            <person name="White J."/>
            <person name="Yandava C."/>
            <person name="Haas B."/>
            <person name="Nusbaum C."/>
            <person name="Birren B."/>
        </authorList>
    </citation>
    <scope>NUCLEOTIDE SEQUENCE [LARGE SCALE GENOMIC DNA]</scope>
    <source>
        <strain evidence="4">R3-111a-1</strain>
    </source>
</reference>
<accession>J3PBA6</accession>
<reference evidence="2" key="3">
    <citation type="submission" date="2010-09" db="EMBL/GenBank/DDBJ databases">
        <title>Annotation of Gaeumannomyces graminis var. tritici R3-111a-1.</title>
        <authorList>
            <consortium name="The Broad Institute Genome Sequencing Platform"/>
            <person name="Ma L.-J."/>
            <person name="Dead R."/>
            <person name="Young S.K."/>
            <person name="Zeng Q."/>
            <person name="Gargeya S."/>
            <person name="Fitzgerald M."/>
            <person name="Haas B."/>
            <person name="Abouelleil A."/>
            <person name="Alvarado L."/>
            <person name="Arachchi H.M."/>
            <person name="Berlin A."/>
            <person name="Brown A."/>
            <person name="Chapman S.B."/>
            <person name="Chen Z."/>
            <person name="Dunbar C."/>
            <person name="Freedman E."/>
            <person name="Gearin G."/>
            <person name="Gellesch M."/>
            <person name="Goldberg J."/>
            <person name="Griggs A."/>
            <person name="Gujja S."/>
            <person name="Heiman D."/>
            <person name="Howarth C."/>
            <person name="Larson L."/>
            <person name="Lui A."/>
            <person name="MacDonald P.J.P."/>
            <person name="Mehta T."/>
            <person name="Montmayeur A."/>
            <person name="Murphy C."/>
            <person name="Neiman D."/>
            <person name="Pearson M."/>
            <person name="Priest M."/>
            <person name="Roberts A."/>
            <person name="Saif S."/>
            <person name="Shea T."/>
            <person name="Shenoy N."/>
            <person name="Sisk P."/>
            <person name="Stolte C."/>
            <person name="Sykes S."/>
            <person name="Yandava C."/>
            <person name="Wortman J."/>
            <person name="Nusbaum C."/>
            <person name="Birren B."/>
        </authorList>
    </citation>
    <scope>NUCLEOTIDE SEQUENCE</scope>
    <source>
        <strain evidence="2">R3-111a-1</strain>
    </source>
</reference>
<evidence type="ECO:0000313" key="4">
    <source>
        <dbReference type="Proteomes" id="UP000006039"/>
    </source>
</evidence>
<evidence type="ECO:0000256" key="1">
    <source>
        <dbReference type="SAM" id="MobiDB-lite"/>
    </source>
</evidence>
<proteinExistence type="predicted"/>